<feature type="domain" description="Core-binding (CB)" evidence="7">
    <location>
        <begin position="189"/>
        <end position="268"/>
    </location>
</feature>
<dbReference type="InterPro" id="IPR038488">
    <property type="entry name" value="Integrase_DNA-bd_sf"/>
</dbReference>
<feature type="domain" description="Tyr recombinase" evidence="6">
    <location>
        <begin position="289"/>
        <end position="466"/>
    </location>
</feature>
<keyword evidence="3 5" id="KW-0238">DNA-binding</keyword>
<dbReference type="Gene3D" id="1.10.443.10">
    <property type="entry name" value="Intergrase catalytic core"/>
    <property type="match status" value="1"/>
</dbReference>
<keyword evidence="2" id="KW-0229">DNA integration</keyword>
<dbReference type="PROSITE" id="PS51900">
    <property type="entry name" value="CB"/>
    <property type="match status" value="1"/>
</dbReference>
<keyword evidence="4" id="KW-0233">DNA recombination</keyword>
<evidence type="ECO:0000259" key="6">
    <source>
        <dbReference type="PROSITE" id="PS51898"/>
    </source>
</evidence>
<dbReference type="InterPro" id="IPR050808">
    <property type="entry name" value="Phage_Integrase"/>
</dbReference>
<dbReference type="Proteomes" id="UP001152651">
    <property type="component" value="Unassembled WGS sequence"/>
</dbReference>
<accession>A0ABM9FGJ1</accession>
<dbReference type="PANTHER" id="PTHR30629:SF2">
    <property type="entry name" value="PROPHAGE INTEGRASE INTS-RELATED"/>
    <property type="match status" value="1"/>
</dbReference>
<dbReference type="Pfam" id="PF00589">
    <property type="entry name" value="Phage_integrase"/>
    <property type="match status" value="1"/>
</dbReference>
<organism evidence="8 9">
    <name type="scientific">Pseudocitrobacter vendiensis</name>
    <dbReference type="NCBI Taxonomy" id="2488306"/>
    <lineage>
        <taxon>Bacteria</taxon>
        <taxon>Pseudomonadati</taxon>
        <taxon>Pseudomonadota</taxon>
        <taxon>Gammaproteobacteria</taxon>
        <taxon>Enterobacterales</taxon>
        <taxon>Enterobacteriaceae</taxon>
        <taxon>Pseudocitrobacter</taxon>
    </lineage>
</organism>
<gene>
    <name evidence="8" type="ORF">FBBNIHIM_25065</name>
</gene>
<evidence type="ECO:0000313" key="8">
    <source>
        <dbReference type="EMBL" id="CAH6662376.1"/>
    </source>
</evidence>
<evidence type="ECO:0000259" key="7">
    <source>
        <dbReference type="PROSITE" id="PS51900"/>
    </source>
</evidence>
<dbReference type="Gene3D" id="3.30.160.390">
    <property type="entry name" value="Integrase, DNA-binding domain"/>
    <property type="match status" value="1"/>
</dbReference>
<dbReference type="EMBL" id="CALSBS010000046">
    <property type="protein sequence ID" value="CAH6662376.1"/>
    <property type="molecule type" value="Genomic_DNA"/>
</dbReference>
<proteinExistence type="inferred from homology"/>
<evidence type="ECO:0000256" key="1">
    <source>
        <dbReference type="ARBA" id="ARBA00008857"/>
    </source>
</evidence>
<keyword evidence="9" id="KW-1185">Reference proteome</keyword>
<protein>
    <submittedName>
        <fullName evidence="8">Phage integrase family</fullName>
    </submittedName>
</protein>
<dbReference type="InterPro" id="IPR010998">
    <property type="entry name" value="Integrase_recombinase_N"/>
</dbReference>
<evidence type="ECO:0000256" key="3">
    <source>
        <dbReference type="ARBA" id="ARBA00023125"/>
    </source>
</evidence>
<comment type="caution">
    <text evidence="8">The sequence shown here is derived from an EMBL/GenBank/DDBJ whole genome shotgun (WGS) entry which is preliminary data.</text>
</comment>
<dbReference type="InterPro" id="IPR044068">
    <property type="entry name" value="CB"/>
</dbReference>
<dbReference type="SUPFAM" id="SSF56349">
    <property type="entry name" value="DNA breaking-rejoining enzymes"/>
    <property type="match status" value="1"/>
</dbReference>
<dbReference type="Gene3D" id="1.10.150.130">
    <property type="match status" value="1"/>
</dbReference>
<comment type="similarity">
    <text evidence="1">Belongs to the 'phage' integrase family.</text>
</comment>
<dbReference type="PROSITE" id="PS51898">
    <property type="entry name" value="TYR_RECOMBINASE"/>
    <property type="match status" value="1"/>
</dbReference>
<evidence type="ECO:0000256" key="5">
    <source>
        <dbReference type="PROSITE-ProRule" id="PRU01248"/>
    </source>
</evidence>
<evidence type="ECO:0000256" key="4">
    <source>
        <dbReference type="ARBA" id="ARBA00023172"/>
    </source>
</evidence>
<name>A0ABM9FGJ1_9ENTR</name>
<dbReference type="PANTHER" id="PTHR30629">
    <property type="entry name" value="PROPHAGE INTEGRASE"/>
    <property type="match status" value="1"/>
</dbReference>
<dbReference type="InterPro" id="IPR011010">
    <property type="entry name" value="DNA_brk_join_enz"/>
</dbReference>
<reference evidence="8" key="1">
    <citation type="submission" date="2022-05" db="EMBL/GenBank/DDBJ databases">
        <authorList>
            <person name="Blom J."/>
        </authorList>
    </citation>
    <scope>NUCLEOTIDE SEQUENCE</scope>
    <source>
        <strain evidence="8">Type strain: CPO20170097</strain>
    </source>
</reference>
<sequence length="474" mass="53581">MGLKVMPRINKLIPLLADILNYSLSSEFSEDHVHIMKVNYPLNKITQVLDEKSITAAHKNSFNVDVEAQGYSDSGVSDVVEYPGVAPKNTGGVFTKALFDEYKIRAVQAAQTIETSDKKLTGLKAIFYPSGRIKFIVRKSIRGKNIYVAVGGYPEISIKDAREHAFKIIQELKTAVEAYGERFLTHSKMTFNELVDEYEKSVLSTGVKRSANTDLSKIRKYLRPLLGDKKLAGMTEADVLSYLHDLDLKPATRNRHLALIKAVFTWAIRMGYTSRSPALYIKALPEVTSDRRAMDDSQLQRWMEVCECWRNGKPDHEALALLMFLALTGLRLGETRHLRLEDVDWSRKVITLRHTKNGKLRRVPVCDKAFVLLTEQRQHLGDEGWVFPGKGTDNPVSEPRRLQKRLCEAAGIPPFTIHEMRHTFATKLIESGADIHTVKDLLGHSTIKVTELYLHASPARYHEAVNRAMNVFPA</sequence>
<dbReference type="InterPro" id="IPR013762">
    <property type="entry name" value="Integrase-like_cat_sf"/>
</dbReference>
<evidence type="ECO:0000313" key="9">
    <source>
        <dbReference type="Proteomes" id="UP001152651"/>
    </source>
</evidence>
<evidence type="ECO:0000256" key="2">
    <source>
        <dbReference type="ARBA" id="ARBA00022908"/>
    </source>
</evidence>
<dbReference type="InterPro" id="IPR002104">
    <property type="entry name" value="Integrase_catalytic"/>
</dbReference>
<dbReference type="CDD" id="cd00796">
    <property type="entry name" value="INT_Rci_Hp1_C"/>
    <property type="match status" value="1"/>
</dbReference>